<organism evidence="2 3">
    <name type="scientific">Coprinopsis marcescibilis</name>
    <name type="common">Agaric fungus</name>
    <name type="synonym">Psathyrella marcescibilis</name>
    <dbReference type="NCBI Taxonomy" id="230819"/>
    <lineage>
        <taxon>Eukaryota</taxon>
        <taxon>Fungi</taxon>
        <taxon>Dikarya</taxon>
        <taxon>Basidiomycota</taxon>
        <taxon>Agaricomycotina</taxon>
        <taxon>Agaricomycetes</taxon>
        <taxon>Agaricomycetidae</taxon>
        <taxon>Agaricales</taxon>
        <taxon>Agaricineae</taxon>
        <taxon>Psathyrellaceae</taxon>
        <taxon>Coprinopsis</taxon>
    </lineage>
</organism>
<evidence type="ECO:0000256" key="1">
    <source>
        <dbReference type="SAM" id="MobiDB-lite"/>
    </source>
</evidence>
<feature type="region of interest" description="Disordered" evidence="1">
    <location>
        <begin position="640"/>
        <end position="1558"/>
    </location>
</feature>
<feature type="compositionally biased region" description="Basic and acidic residues" evidence="1">
    <location>
        <begin position="1425"/>
        <end position="1439"/>
    </location>
</feature>
<feature type="compositionally biased region" description="Basic and acidic residues" evidence="1">
    <location>
        <begin position="1287"/>
        <end position="1300"/>
    </location>
</feature>
<feature type="compositionally biased region" description="Polar residues" evidence="1">
    <location>
        <begin position="400"/>
        <end position="416"/>
    </location>
</feature>
<feature type="compositionally biased region" description="Polar residues" evidence="1">
    <location>
        <begin position="522"/>
        <end position="535"/>
    </location>
</feature>
<feature type="compositionally biased region" description="Low complexity" evidence="1">
    <location>
        <begin position="1144"/>
        <end position="1156"/>
    </location>
</feature>
<dbReference type="OrthoDB" id="3049709at2759"/>
<feature type="compositionally biased region" description="Basic and acidic residues" evidence="1">
    <location>
        <begin position="1365"/>
        <end position="1379"/>
    </location>
</feature>
<feature type="compositionally biased region" description="Polar residues" evidence="1">
    <location>
        <begin position="15"/>
        <end position="31"/>
    </location>
</feature>
<feature type="compositionally biased region" description="Acidic residues" evidence="1">
    <location>
        <begin position="660"/>
        <end position="688"/>
    </location>
</feature>
<feature type="compositionally biased region" description="Basic and acidic residues" evidence="1">
    <location>
        <begin position="367"/>
        <end position="381"/>
    </location>
</feature>
<feature type="compositionally biased region" description="Acidic residues" evidence="1">
    <location>
        <begin position="1380"/>
        <end position="1396"/>
    </location>
</feature>
<feature type="compositionally biased region" description="Polar residues" evidence="1">
    <location>
        <begin position="1006"/>
        <end position="1026"/>
    </location>
</feature>
<feature type="compositionally biased region" description="Low complexity" evidence="1">
    <location>
        <begin position="462"/>
        <end position="473"/>
    </location>
</feature>
<feature type="compositionally biased region" description="Polar residues" evidence="1">
    <location>
        <begin position="342"/>
        <end position="354"/>
    </location>
</feature>
<dbReference type="STRING" id="230819.A0A5C3LDW4"/>
<feature type="compositionally biased region" description="Acidic residues" evidence="1">
    <location>
        <begin position="485"/>
        <end position="507"/>
    </location>
</feature>
<feature type="compositionally biased region" description="Low complexity" evidence="1">
    <location>
        <begin position="845"/>
        <end position="856"/>
    </location>
</feature>
<gene>
    <name evidence="2" type="ORF">FA15DRAFT_272928</name>
</gene>
<protein>
    <submittedName>
        <fullName evidence="2">Uncharacterized protein</fullName>
    </submittedName>
</protein>
<feature type="compositionally biased region" description="Polar residues" evidence="1">
    <location>
        <begin position="937"/>
        <end position="952"/>
    </location>
</feature>
<feature type="compositionally biased region" description="Polar residues" evidence="1">
    <location>
        <begin position="980"/>
        <end position="989"/>
    </location>
</feature>
<feature type="compositionally biased region" description="Polar residues" evidence="1">
    <location>
        <begin position="857"/>
        <end position="867"/>
    </location>
</feature>
<accession>A0A5C3LDW4</accession>
<dbReference type="Proteomes" id="UP000307440">
    <property type="component" value="Unassembled WGS sequence"/>
</dbReference>
<name>A0A5C3LDW4_COPMA</name>
<feature type="compositionally biased region" description="Acidic residues" evidence="1">
    <location>
        <begin position="316"/>
        <end position="334"/>
    </location>
</feature>
<evidence type="ECO:0000313" key="2">
    <source>
        <dbReference type="EMBL" id="TFK26621.1"/>
    </source>
</evidence>
<feature type="compositionally biased region" description="Low complexity" evidence="1">
    <location>
        <begin position="877"/>
        <end position="889"/>
    </location>
</feature>
<feature type="region of interest" description="Disordered" evidence="1">
    <location>
        <begin position="297"/>
        <end position="436"/>
    </location>
</feature>
<evidence type="ECO:0000313" key="3">
    <source>
        <dbReference type="Proteomes" id="UP000307440"/>
    </source>
</evidence>
<keyword evidence="3" id="KW-1185">Reference proteome</keyword>
<feature type="compositionally biased region" description="Basic and acidic residues" evidence="1">
    <location>
        <begin position="1463"/>
        <end position="1481"/>
    </location>
</feature>
<sequence>MSSIRLASDGDNRPATVSSNTGMRTATSGPTSRGALGSQKFQNLRRKHTLAAASSSALPQQRTMADPHRQADPHSHSSLSAPREPPLSQKPQTTRPASRQAQPPRQPNVNLNSIAPVQETVSQDLLHLLQKVLDRTDEMRTESTAFRTVMTARIESLETKVHAETEESKKLHEQLRRFYNLQAKSNAEWSASFKSLKKWIGQGEEGDERSLMTRVDALGFTVGDIWERSKDAGANKDGQAPQIIRKEYNNVALSPFKRSAVNGPEKTPIQVEGTPSAEPLATYHTQERSVAALTAEGEGTGEKIQPGEQAAKATSSEEDIEMELSYPEEEEEEEAVHFSEDNPPTVSQQIQTEPVETPLKAGLSTKVDWRKSLDPIEERSESSGITTSMGSFRPAMPTFSLRSANWGGSNPPTEGSVSELRMPMSGDPSFIGDNSLLVTSTPRANALLAARPEFSPLPSPSPSRSASPRPSSSNQITVDHSSEPKDEEEDHTAEMSEHEDDVDMDDIDASKEQPALVVAQATPPSTRSVSPQQANPAAKPVETESHTPLRTPEPSEHEDDVQMEEGLSKESLPAATESVAAGESDHEFDESTVGDDEEANAQVVEHTSADAVVEQLSITEDEVEEADPTESFEQAELSVSIQADVNVPETGEFETPGAEEGQEEEVDQLVEDSMERDEDQEMVLDEPMIETLDKQSDDGDGDEQEDSHDNGLATLDSVDMEQPLTQEIQELEKMLAPGSSPRHNAEGPPAPEEPLFPAEPNVNSDDEEASEAPQMIPTNDIEIPSDVDEDEYAEAVWLSMRMPSSSPLRQPSASPAKASRGPHVGTPSRLRQVTGSSALDANDVSSFLLNSSPSHSQRTPVGPSQTRKSVDLDNGMQDQDSGSPSPSGSAGLFLPDAEDMEQEGQEGLRDVTPVAQQNEEDRSRSPGSPEIPLPPNFNLSFSSPNRRSQRGTPSPFKHSTLKDPEPDSVNPALLTKKNPMPQQTTPKSTTARETKSPSINPALLTKTPNATSTPQDTTEPPRTPQTILAHKNLATVAAVPRTPPRTPARSVPSIFASVTPRTQARLRKSSVGLARTPSKTPGGPVGQMRSVSTPSPLKKSVSREPRDNVERERSVSRAMSELSELSRSATPAHPEEQAERSKRPSSTRSLSMSSPARVDRDATVVVEQGEPEDVFMEEDHVPMDVHQEPFGDEVEAGNGDLNMSEADDIFESPSPVRRKKDNKRSVVSDVPDSEDDGSEDSPPPRPSTIANRSIAGPYKRIAPVLPQKKTEKQQSKTPRKSQPVEVIEIRSSPEKKEQESPRLTLQKTLERKVKKMKARKGTERGSTATLSVATGDVIDLTLDSSAESDTASKSTNTTKATSVKTENKVQAKGKGKVDTVEGEEEPGGDSDSDSDSSVDVGIRYMPKKRSSGAPSSTQPVPSKMNFKEYRKIAEIEAATRIKRKSKGDVDDRPLKKARAMSLKNKEKEKGQEKEKDRDRVRSAPSSKRSEPGGSITVKREKVKGAMSQSQPIASSSKSQSASQRISPPRKLRKESVKWPLPNQHGSAKFQKELVKCDK</sequence>
<feature type="compositionally biased region" description="Basic and acidic residues" evidence="1">
    <location>
        <begin position="1549"/>
        <end position="1558"/>
    </location>
</feature>
<feature type="compositionally biased region" description="Low complexity" evidence="1">
    <location>
        <begin position="1351"/>
        <end position="1364"/>
    </location>
</feature>
<feature type="region of interest" description="Disordered" evidence="1">
    <location>
        <begin position="1"/>
        <end position="110"/>
    </location>
</feature>
<feature type="compositionally biased region" description="Acidic residues" evidence="1">
    <location>
        <begin position="783"/>
        <end position="793"/>
    </location>
</feature>
<feature type="region of interest" description="Disordered" evidence="1">
    <location>
        <begin position="258"/>
        <end position="281"/>
    </location>
</feature>
<feature type="region of interest" description="Disordered" evidence="1">
    <location>
        <begin position="449"/>
        <end position="598"/>
    </location>
</feature>
<feature type="compositionally biased region" description="Basic and acidic residues" evidence="1">
    <location>
        <begin position="1101"/>
        <end position="1115"/>
    </location>
</feature>
<feature type="compositionally biased region" description="Basic and acidic residues" evidence="1">
    <location>
        <begin position="65"/>
        <end position="75"/>
    </location>
</feature>
<feature type="compositionally biased region" description="Basic and acidic residues" evidence="1">
    <location>
        <begin position="1177"/>
        <end position="1189"/>
    </location>
</feature>
<proteinExistence type="predicted"/>
<feature type="compositionally biased region" description="Basic and acidic residues" evidence="1">
    <location>
        <begin position="1133"/>
        <end position="1142"/>
    </location>
</feature>
<reference evidence="2 3" key="1">
    <citation type="journal article" date="2019" name="Nat. Ecol. Evol.">
        <title>Megaphylogeny resolves global patterns of mushroom evolution.</title>
        <authorList>
            <person name="Varga T."/>
            <person name="Krizsan K."/>
            <person name="Foldi C."/>
            <person name="Dima B."/>
            <person name="Sanchez-Garcia M."/>
            <person name="Sanchez-Ramirez S."/>
            <person name="Szollosi G.J."/>
            <person name="Szarkandi J.G."/>
            <person name="Papp V."/>
            <person name="Albert L."/>
            <person name="Andreopoulos W."/>
            <person name="Angelini C."/>
            <person name="Antonin V."/>
            <person name="Barry K.W."/>
            <person name="Bougher N.L."/>
            <person name="Buchanan P."/>
            <person name="Buyck B."/>
            <person name="Bense V."/>
            <person name="Catcheside P."/>
            <person name="Chovatia M."/>
            <person name="Cooper J."/>
            <person name="Damon W."/>
            <person name="Desjardin D."/>
            <person name="Finy P."/>
            <person name="Geml J."/>
            <person name="Haridas S."/>
            <person name="Hughes K."/>
            <person name="Justo A."/>
            <person name="Karasinski D."/>
            <person name="Kautmanova I."/>
            <person name="Kiss B."/>
            <person name="Kocsube S."/>
            <person name="Kotiranta H."/>
            <person name="LaButti K.M."/>
            <person name="Lechner B.E."/>
            <person name="Liimatainen K."/>
            <person name="Lipzen A."/>
            <person name="Lukacs Z."/>
            <person name="Mihaltcheva S."/>
            <person name="Morgado L.N."/>
            <person name="Niskanen T."/>
            <person name="Noordeloos M.E."/>
            <person name="Ohm R.A."/>
            <person name="Ortiz-Santana B."/>
            <person name="Ovrebo C."/>
            <person name="Racz N."/>
            <person name="Riley R."/>
            <person name="Savchenko A."/>
            <person name="Shiryaev A."/>
            <person name="Soop K."/>
            <person name="Spirin V."/>
            <person name="Szebenyi C."/>
            <person name="Tomsovsky M."/>
            <person name="Tulloss R.E."/>
            <person name="Uehling J."/>
            <person name="Grigoriev I.V."/>
            <person name="Vagvolgyi C."/>
            <person name="Papp T."/>
            <person name="Martin F.M."/>
            <person name="Miettinen O."/>
            <person name="Hibbett D.S."/>
            <person name="Nagy L.G."/>
        </authorList>
    </citation>
    <scope>NUCLEOTIDE SEQUENCE [LARGE SCALE GENOMIC DNA]</scope>
    <source>
        <strain evidence="2 3">CBS 121175</strain>
    </source>
</reference>
<feature type="compositionally biased region" description="Polar residues" evidence="1">
    <location>
        <begin position="829"/>
        <end position="839"/>
    </location>
</feature>
<feature type="compositionally biased region" description="Polar residues" evidence="1">
    <location>
        <begin position="802"/>
        <end position="813"/>
    </location>
</feature>
<feature type="compositionally biased region" description="Low complexity" evidence="1">
    <location>
        <begin position="1507"/>
        <end position="1526"/>
    </location>
</feature>
<feature type="compositionally biased region" description="Acidic residues" evidence="1">
    <location>
        <begin position="586"/>
        <end position="598"/>
    </location>
</feature>
<dbReference type="EMBL" id="ML210173">
    <property type="protein sequence ID" value="TFK26621.1"/>
    <property type="molecule type" value="Genomic_DNA"/>
</dbReference>